<name>A0ABV8AY34_9BACI</name>
<protein>
    <recommendedName>
        <fullName evidence="3">ParB/Sulfiredoxin domain-containing protein</fullName>
    </recommendedName>
</protein>
<dbReference type="RefSeq" id="WP_377911925.1">
    <property type="nucleotide sequence ID" value="NZ_JBHRZT010000016.1"/>
</dbReference>
<evidence type="ECO:0000313" key="1">
    <source>
        <dbReference type="EMBL" id="MFC3882442.1"/>
    </source>
</evidence>
<keyword evidence="2" id="KW-1185">Reference proteome</keyword>
<organism evidence="1 2">
    <name type="scientific">Bacillus songklensis</name>
    <dbReference type="NCBI Taxonomy" id="1069116"/>
    <lineage>
        <taxon>Bacteria</taxon>
        <taxon>Bacillati</taxon>
        <taxon>Bacillota</taxon>
        <taxon>Bacilli</taxon>
        <taxon>Bacillales</taxon>
        <taxon>Bacillaceae</taxon>
        <taxon>Bacillus</taxon>
    </lineage>
</organism>
<dbReference type="Proteomes" id="UP001595752">
    <property type="component" value="Unassembled WGS sequence"/>
</dbReference>
<sequence>MNPKGPVGTEDFISLEQIIVTENFLNSRPNPEKIQKVVNYLKRTGNLDEPITVNRDTKILTDGYTRYIVAERVKMNLIPVAYEK</sequence>
<dbReference type="Gene3D" id="3.90.1530.10">
    <property type="entry name" value="Conserved hypothetical protein from pyrococcus furiosus pfu- 392566-001, ParB domain"/>
    <property type="match status" value="1"/>
</dbReference>
<comment type="caution">
    <text evidence="1">The sequence shown here is derived from an EMBL/GenBank/DDBJ whole genome shotgun (WGS) entry which is preliminary data.</text>
</comment>
<dbReference type="EMBL" id="JBHRZT010000016">
    <property type="protein sequence ID" value="MFC3882442.1"/>
    <property type="molecule type" value="Genomic_DNA"/>
</dbReference>
<gene>
    <name evidence="1" type="ORF">ACFOU2_02555</name>
</gene>
<dbReference type="SUPFAM" id="SSF110849">
    <property type="entry name" value="ParB/Sulfiredoxin"/>
    <property type="match status" value="1"/>
</dbReference>
<dbReference type="InterPro" id="IPR036086">
    <property type="entry name" value="ParB/Sulfiredoxin_sf"/>
</dbReference>
<evidence type="ECO:0008006" key="3">
    <source>
        <dbReference type="Google" id="ProtNLM"/>
    </source>
</evidence>
<proteinExistence type="predicted"/>
<accession>A0ABV8AY34</accession>
<evidence type="ECO:0000313" key="2">
    <source>
        <dbReference type="Proteomes" id="UP001595752"/>
    </source>
</evidence>
<reference evidence="2" key="1">
    <citation type="journal article" date="2019" name="Int. J. Syst. Evol. Microbiol.">
        <title>The Global Catalogue of Microorganisms (GCM) 10K type strain sequencing project: providing services to taxonomists for standard genome sequencing and annotation.</title>
        <authorList>
            <consortium name="The Broad Institute Genomics Platform"/>
            <consortium name="The Broad Institute Genome Sequencing Center for Infectious Disease"/>
            <person name="Wu L."/>
            <person name="Ma J."/>
        </authorList>
    </citation>
    <scope>NUCLEOTIDE SEQUENCE [LARGE SCALE GENOMIC DNA]</scope>
    <source>
        <strain evidence="2">CCUG 61889</strain>
    </source>
</reference>